<dbReference type="SUPFAM" id="SSF52540">
    <property type="entry name" value="P-loop containing nucleoside triphosphate hydrolases"/>
    <property type="match status" value="1"/>
</dbReference>
<feature type="compositionally biased region" description="Low complexity" evidence="3">
    <location>
        <begin position="36"/>
        <end position="48"/>
    </location>
</feature>
<feature type="non-terminal residue" evidence="5">
    <location>
        <position position="1"/>
    </location>
</feature>
<comment type="caution">
    <text evidence="5">The sequence shown here is derived from an EMBL/GenBank/DDBJ whole genome shotgun (WGS) entry which is preliminary data.</text>
</comment>
<dbReference type="GO" id="GO:0003777">
    <property type="term" value="F:microtubule motor activity"/>
    <property type="evidence" value="ECO:0007669"/>
    <property type="project" value="InterPro"/>
</dbReference>
<dbReference type="PANTHER" id="PTHR47972">
    <property type="entry name" value="KINESIN-LIKE PROTEIN KLP-3"/>
    <property type="match status" value="1"/>
</dbReference>
<keyword evidence="2" id="KW-0547">Nucleotide-binding</keyword>
<organism evidence="5 6">
    <name type="scientific">Haematococcus lacustris</name>
    <name type="common">Green alga</name>
    <name type="synonym">Haematococcus pluvialis</name>
    <dbReference type="NCBI Taxonomy" id="44745"/>
    <lineage>
        <taxon>Eukaryota</taxon>
        <taxon>Viridiplantae</taxon>
        <taxon>Chlorophyta</taxon>
        <taxon>core chlorophytes</taxon>
        <taxon>Chlorophyceae</taxon>
        <taxon>CS clade</taxon>
        <taxon>Chlamydomonadales</taxon>
        <taxon>Haematococcaceae</taxon>
        <taxon>Haematococcus</taxon>
    </lineage>
</organism>
<keyword evidence="6" id="KW-1185">Reference proteome</keyword>
<evidence type="ECO:0000256" key="3">
    <source>
        <dbReference type="SAM" id="MobiDB-lite"/>
    </source>
</evidence>
<dbReference type="GO" id="GO:0007018">
    <property type="term" value="P:microtubule-based movement"/>
    <property type="evidence" value="ECO:0007669"/>
    <property type="project" value="InterPro"/>
</dbReference>
<dbReference type="InterPro" id="IPR027640">
    <property type="entry name" value="Kinesin-like_fam"/>
</dbReference>
<proteinExistence type="inferred from homology"/>
<evidence type="ECO:0000256" key="2">
    <source>
        <dbReference type="PROSITE-ProRule" id="PRU00283"/>
    </source>
</evidence>
<sequence length="325" mass="34188">MFEKVAALEAENSQLREQLHQATAAAARATERASAAEEAAAAQASTQACHQSGPQGPGSTAEEGEAEGGGDRLEDLSRPQLLARLLALQQEVAGIQEQRRRAHNQAVEMRGAVRVFVRVRPPAPNQSSSAVRTLPDGSTVGVSSGSQETLFSFGRVFGPSASQQQVFGEVQELVQSALDGYHVCIASYGQTGSGKTHNMTGDGTPDGKGLIPRAVEKPLARAAQPPPHDAPPRLCLAHGMHSRKQAPLVPPASCSRESTLPPTHVFYPCQAAPLSPPPPHALHPCHMAQSPARVLASGLVSFHSTYPQRTASCPISCSSNHAARL</sequence>
<dbReference type="AlphaFoldDB" id="A0A699YGB9"/>
<accession>A0A699YGB9</accession>
<protein>
    <submittedName>
        <fullName evidence="5">Kinesin-2</fullName>
    </submittedName>
</protein>
<gene>
    <name evidence="5" type="ORF">HaLaN_03500</name>
</gene>
<evidence type="ECO:0000256" key="1">
    <source>
        <dbReference type="ARBA" id="ARBA00023175"/>
    </source>
</evidence>
<keyword evidence="1 2" id="KW-0505">Motor protein</keyword>
<evidence type="ECO:0000259" key="4">
    <source>
        <dbReference type="PROSITE" id="PS50067"/>
    </source>
</evidence>
<dbReference type="Pfam" id="PF16796">
    <property type="entry name" value="Microtub_bd"/>
    <property type="match status" value="1"/>
</dbReference>
<dbReference type="PROSITE" id="PS50067">
    <property type="entry name" value="KINESIN_MOTOR_2"/>
    <property type="match status" value="1"/>
</dbReference>
<name>A0A699YGB9_HAELA</name>
<reference evidence="5 6" key="1">
    <citation type="submission" date="2020-02" db="EMBL/GenBank/DDBJ databases">
        <title>Draft genome sequence of Haematococcus lacustris strain NIES-144.</title>
        <authorList>
            <person name="Morimoto D."/>
            <person name="Nakagawa S."/>
            <person name="Yoshida T."/>
            <person name="Sawayama S."/>
        </authorList>
    </citation>
    <scope>NUCLEOTIDE SEQUENCE [LARGE SCALE GENOMIC DNA]</scope>
    <source>
        <strain evidence="5 6">NIES-144</strain>
    </source>
</reference>
<keyword evidence="2" id="KW-0067">ATP-binding</keyword>
<comment type="similarity">
    <text evidence="2">Belongs to the TRAFAC class myosin-kinesin ATPase superfamily. Kinesin family.</text>
</comment>
<feature type="domain" description="Kinesin motor" evidence="4">
    <location>
        <begin position="112"/>
        <end position="325"/>
    </location>
</feature>
<dbReference type="InterPro" id="IPR027417">
    <property type="entry name" value="P-loop_NTPase"/>
</dbReference>
<dbReference type="InterPro" id="IPR031852">
    <property type="entry name" value="Vik1/Cik1_MT-bd"/>
</dbReference>
<dbReference type="Proteomes" id="UP000485058">
    <property type="component" value="Unassembled WGS sequence"/>
</dbReference>
<feature type="binding site" evidence="2">
    <location>
        <begin position="189"/>
        <end position="196"/>
    </location>
    <ligand>
        <name>ATP</name>
        <dbReference type="ChEBI" id="CHEBI:30616"/>
    </ligand>
</feature>
<dbReference type="GO" id="GO:0008017">
    <property type="term" value="F:microtubule binding"/>
    <property type="evidence" value="ECO:0007669"/>
    <property type="project" value="InterPro"/>
</dbReference>
<evidence type="ECO:0000313" key="6">
    <source>
        <dbReference type="Proteomes" id="UP000485058"/>
    </source>
</evidence>
<dbReference type="EMBL" id="BLLF01000166">
    <property type="protein sequence ID" value="GFH08521.1"/>
    <property type="molecule type" value="Genomic_DNA"/>
</dbReference>
<dbReference type="SMART" id="SM00129">
    <property type="entry name" value="KISc"/>
    <property type="match status" value="1"/>
</dbReference>
<dbReference type="InterPro" id="IPR036961">
    <property type="entry name" value="Kinesin_motor_dom_sf"/>
</dbReference>
<evidence type="ECO:0000313" key="5">
    <source>
        <dbReference type="EMBL" id="GFH08521.1"/>
    </source>
</evidence>
<feature type="region of interest" description="Disordered" evidence="3">
    <location>
        <begin position="19"/>
        <end position="73"/>
    </location>
</feature>
<dbReference type="Gene3D" id="3.40.850.10">
    <property type="entry name" value="Kinesin motor domain"/>
    <property type="match status" value="1"/>
</dbReference>
<feature type="compositionally biased region" description="Polar residues" evidence="3">
    <location>
        <begin position="49"/>
        <end position="58"/>
    </location>
</feature>
<dbReference type="GO" id="GO:0005524">
    <property type="term" value="F:ATP binding"/>
    <property type="evidence" value="ECO:0007669"/>
    <property type="project" value="UniProtKB-UniRule"/>
</dbReference>
<dbReference type="InterPro" id="IPR001752">
    <property type="entry name" value="Kinesin_motor_dom"/>
</dbReference>